<accession>A0A084BC71</accession>
<feature type="domain" description="Nucleoside phosphorylase" evidence="2">
    <location>
        <begin position="565"/>
        <end position="837"/>
    </location>
</feature>
<dbReference type="Pfam" id="PF01048">
    <property type="entry name" value="PNP_UDP_1"/>
    <property type="match status" value="1"/>
</dbReference>
<dbReference type="HOGENOM" id="CLU_012073_1_0_1"/>
<dbReference type="EMBL" id="KL647400">
    <property type="protein sequence ID" value="KEY75150.1"/>
    <property type="molecule type" value="Genomic_DNA"/>
</dbReference>
<evidence type="ECO:0000259" key="2">
    <source>
        <dbReference type="Pfam" id="PF01048"/>
    </source>
</evidence>
<dbReference type="Pfam" id="PF24476">
    <property type="entry name" value="DUF7580"/>
    <property type="match status" value="1"/>
</dbReference>
<sequence>MEHRHTDYVYARYFGRISDAIGTLKTCDHGIKAACFACLTIHIQLKLIAGRFEPGNEAAQDPEVMRKARELLSTLEDVCLWPRPLVPPPGVSRRSAFAILQPRIEQEEHFDALCKSIKLYLGQPLFVVEPLQKKCETLWKMMKDPETQQLMIGTEPEDLSKFHKTLFSALESHSVCKSWRCSCEGEKSKPARHPTRIFLREIDKTSARRVMYDVLTASTDHKAWIDMCIRIRRGPSGKKARFSDQEEDSEDEPAQIRNHIDFCYLVHNDECCRRSLELELKALMHNPDADECLQHPVAEGKGLSLADVLEKYSLSVSDKITLAYTVAFAFWQFYNTQSMASAWNSQTIWFMFERDPPQNKKCLPRKAYISFHPDTISSQNYDQEYMDRSPIRTLLHRCPRIQALAVILLEISLGKPFSSRSSNLNIGYELNSRYQQMLTTLEELKSFEWKDFSHGDRFVVAVDNCLWSKELSGKSKVPSNEEPHTFRRRILFEKVVLPLQSLNDNLPKRGLKAVSYLSPKQERQEENTGHTTLHPTISQRSTWISNSSLSRSGAHDGLPSRDSIKIAIICALPIEAEAVEALLDYKWNGRPNIPGDRNIYTVGSIGQYNVVIAYLHNMGVSSAAAAAVDCRRSFRKVEIALVVGICGALPIIPGTKTPIYLGDVIISDGIIPYRNVRIFTNQSIQRNALHDMMAKPKRHIMALLAKLRVKSSSEALEEETRKNLEALGASDPAMRYPGIQADRLFEADYEHVGSKEKCHRGGLCDDRRITRYRRGDIANPKIHIGTMASGDALMKSARERDRIAQESKIIGFEMEANGVWDEMPSLVIKAVNDYADSHKNDIWQRYAAASAAAAMKAFLSHWTPEDLLDETQEQGWLDI</sequence>
<dbReference type="PANTHER" id="PTHR46082:SF6">
    <property type="entry name" value="AAA+ ATPASE DOMAIN-CONTAINING PROTEIN-RELATED"/>
    <property type="match status" value="1"/>
</dbReference>
<dbReference type="Gene3D" id="3.40.50.1580">
    <property type="entry name" value="Nucleoside phosphorylase domain"/>
    <property type="match status" value="1"/>
</dbReference>
<evidence type="ECO:0000313" key="4">
    <source>
        <dbReference type="EMBL" id="KEY75150.1"/>
    </source>
</evidence>
<protein>
    <submittedName>
        <fullName evidence="4">Uncharacterized protein</fullName>
    </submittedName>
</protein>
<organism evidence="4 5">
    <name type="scientific">Stachybotrys chartarum (strain CBS 109288 / IBT 7711)</name>
    <name type="common">Toxic black mold</name>
    <name type="synonym">Stilbospora chartarum</name>
    <dbReference type="NCBI Taxonomy" id="1280523"/>
    <lineage>
        <taxon>Eukaryota</taxon>
        <taxon>Fungi</taxon>
        <taxon>Dikarya</taxon>
        <taxon>Ascomycota</taxon>
        <taxon>Pezizomycotina</taxon>
        <taxon>Sordariomycetes</taxon>
        <taxon>Hypocreomycetidae</taxon>
        <taxon>Hypocreales</taxon>
        <taxon>Stachybotryaceae</taxon>
        <taxon>Stachybotrys</taxon>
    </lineage>
</organism>
<gene>
    <name evidence="4" type="ORF">S7711_01600</name>
</gene>
<name>A0A084BC71_STACB</name>
<dbReference type="InterPro" id="IPR056002">
    <property type="entry name" value="DUF7580"/>
</dbReference>
<dbReference type="PANTHER" id="PTHR46082">
    <property type="entry name" value="ATP/GTP-BINDING PROTEIN-RELATED"/>
    <property type="match status" value="1"/>
</dbReference>
<dbReference type="AlphaFoldDB" id="A0A084BC71"/>
<dbReference type="Proteomes" id="UP000028045">
    <property type="component" value="Unassembled WGS sequence"/>
</dbReference>
<dbReference type="InterPro" id="IPR000845">
    <property type="entry name" value="Nucleoside_phosphorylase_d"/>
</dbReference>
<dbReference type="InterPro" id="IPR035994">
    <property type="entry name" value="Nucleoside_phosphorylase_sf"/>
</dbReference>
<dbReference type="GO" id="GO:0009116">
    <property type="term" value="P:nucleoside metabolic process"/>
    <property type="evidence" value="ECO:0007669"/>
    <property type="project" value="InterPro"/>
</dbReference>
<feature type="region of interest" description="Disordered" evidence="1">
    <location>
        <begin position="518"/>
        <end position="537"/>
    </location>
</feature>
<proteinExistence type="predicted"/>
<evidence type="ECO:0000256" key="1">
    <source>
        <dbReference type="SAM" id="MobiDB-lite"/>
    </source>
</evidence>
<dbReference type="SUPFAM" id="SSF53167">
    <property type="entry name" value="Purine and uridine phosphorylases"/>
    <property type="match status" value="1"/>
</dbReference>
<dbReference type="InterPro" id="IPR053137">
    <property type="entry name" value="NLR-like"/>
</dbReference>
<keyword evidence="5" id="KW-1185">Reference proteome</keyword>
<evidence type="ECO:0000259" key="3">
    <source>
        <dbReference type="Pfam" id="PF24476"/>
    </source>
</evidence>
<reference evidence="4 5" key="1">
    <citation type="journal article" date="2014" name="BMC Genomics">
        <title>Comparative genome sequencing reveals chemotype-specific gene clusters in the toxigenic black mold Stachybotrys.</title>
        <authorList>
            <person name="Semeiks J."/>
            <person name="Borek D."/>
            <person name="Otwinowski Z."/>
            <person name="Grishin N.V."/>
        </authorList>
    </citation>
    <scope>NUCLEOTIDE SEQUENCE [LARGE SCALE GENOMIC DNA]</scope>
    <source>
        <strain evidence="5">CBS 109288 / IBT 7711</strain>
    </source>
</reference>
<evidence type="ECO:0000313" key="5">
    <source>
        <dbReference type="Proteomes" id="UP000028045"/>
    </source>
</evidence>
<feature type="domain" description="DUF7580" evidence="3">
    <location>
        <begin position="172"/>
        <end position="501"/>
    </location>
</feature>
<dbReference type="GO" id="GO:0003824">
    <property type="term" value="F:catalytic activity"/>
    <property type="evidence" value="ECO:0007669"/>
    <property type="project" value="InterPro"/>
</dbReference>